<name>A0A382ACD9_9ZZZZ</name>
<dbReference type="AlphaFoldDB" id="A0A382ACD9"/>
<protein>
    <submittedName>
        <fullName evidence="1">Uncharacterized protein</fullName>
    </submittedName>
</protein>
<organism evidence="1">
    <name type="scientific">marine metagenome</name>
    <dbReference type="NCBI Taxonomy" id="408172"/>
    <lineage>
        <taxon>unclassified sequences</taxon>
        <taxon>metagenomes</taxon>
        <taxon>ecological metagenomes</taxon>
    </lineage>
</organism>
<dbReference type="EMBL" id="UINC01024815">
    <property type="protein sequence ID" value="SVA99228.1"/>
    <property type="molecule type" value="Genomic_DNA"/>
</dbReference>
<proteinExistence type="predicted"/>
<reference evidence="1" key="1">
    <citation type="submission" date="2018-05" db="EMBL/GenBank/DDBJ databases">
        <authorList>
            <person name="Lanie J.A."/>
            <person name="Ng W.-L."/>
            <person name="Kazmierczak K.M."/>
            <person name="Andrzejewski T.M."/>
            <person name="Davidsen T.M."/>
            <person name="Wayne K.J."/>
            <person name="Tettelin H."/>
            <person name="Glass J.I."/>
            <person name="Rusch D."/>
            <person name="Podicherti R."/>
            <person name="Tsui H.-C.T."/>
            <person name="Winkler M.E."/>
        </authorList>
    </citation>
    <scope>NUCLEOTIDE SEQUENCE</scope>
</reference>
<sequence length="123" mass="14796">MSYVKAFNKQCLNFLGEMAKTYPENKEILPIKNQYLLITKTNEKWGIQNFIETCWKFYPNIKKNDEKFFIEYDLSGTILDDLNLKKIWKHATDNTKKQIWLYIKVIFKIVEKYIDSQKKKNSA</sequence>
<accession>A0A382ACD9</accession>
<gene>
    <name evidence="1" type="ORF">METZ01_LOCUS152082</name>
</gene>
<evidence type="ECO:0000313" key="1">
    <source>
        <dbReference type="EMBL" id="SVA99228.1"/>
    </source>
</evidence>